<dbReference type="OrthoDB" id="1097811at2"/>
<dbReference type="Proteomes" id="UP000183658">
    <property type="component" value="Unassembled WGS sequence"/>
</dbReference>
<dbReference type="RefSeq" id="WP_083380451.1">
    <property type="nucleotide sequence ID" value="NZ_CBCRVS010000005.1"/>
</dbReference>
<evidence type="ECO:0000313" key="1">
    <source>
        <dbReference type="EMBL" id="SER16690.1"/>
    </source>
</evidence>
<keyword evidence="2" id="KW-1185">Reference proteome</keyword>
<gene>
    <name evidence="1" type="ORF">SAMN05444355_107192</name>
</gene>
<dbReference type="SUPFAM" id="SSF46955">
    <property type="entry name" value="Putative DNA-binding domain"/>
    <property type="match status" value="1"/>
</dbReference>
<protein>
    <submittedName>
        <fullName evidence="1">DNA binding domain-containing protein, excisionase family</fullName>
    </submittedName>
</protein>
<sequence>MKKEIIQIENISAEEFKDEIIKGVLLALKDLILPFTDPDEEKLLTRHETAKILSVSLVTLYDWDKKNILQSYRIGNLVRYKKTDIYKALIKRKF</sequence>
<organism evidence="1 2">
    <name type="scientific">Flavobacterium frigoris</name>
    <dbReference type="NCBI Taxonomy" id="229204"/>
    <lineage>
        <taxon>Bacteria</taxon>
        <taxon>Pseudomonadati</taxon>
        <taxon>Bacteroidota</taxon>
        <taxon>Flavobacteriia</taxon>
        <taxon>Flavobacteriales</taxon>
        <taxon>Flavobacteriaceae</taxon>
        <taxon>Flavobacterium</taxon>
    </lineage>
</organism>
<dbReference type="AlphaFoldDB" id="A0A1H9LZ58"/>
<evidence type="ECO:0000313" key="2">
    <source>
        <dbReference type="Proteomes" id="UP000183658"/>
    </source>
</evidence>
<dbReference type="EMBL" id="FOFZ01000007">
    <property type="protein sequence ID" value="SER16690.1"/>
    <property type="molecule type" value="Genomic_DNA"/>
</dbReference>
<reference evidence="2" key="1">
    <citation type="submission" date="2016-10" db="EMBL/GenBank/DDBJ databases">
        <authorList>
            <person name="Varghese N."/>
            <person name="Submissions S."/>
        </authorList>
    </citation>
    <scope>NUCLEOTIDE SEQUENCE [LARGE SCALE GENOMIC DNA]</scope>
    <source>
        <strain evidence="2">DSM 15719</strain>
    </source>
</reference>
<dbReference type="InterPro" id="IPR009061">
    <property type="entry name" value="DNA-bd_dom_put_sf"/>
</dbReference>
<accession>A0A1H9LZ58</accession>
<proteinExistence type="predicted"/>
<name>A0A1H9LZ58_FLAFI</name>